<feature type="region of interest" description="Disordered" evidence="1">
    <location>
        <begin position="459"/>
        <end position="649"/>
    </location>
</feature>
<evidence type="ECO:0000313" key="3">
    <source>
        <dbReference type="EMBL" id="CAA7264821.1"/>
    </source>
</evidence>
<organism evidence="3 4">
    <name type="scientific">Cyclocybe aegerita</name>
    <name type="common">Black poplar mushroom</name>
    <name type="synonym">Agrocybe aegerita</name>
    <dbReference type="NCBI Taxonomy" id="1973307"/>
    <lineage>
        <taxon>Eukaryota</taxon>
        <taxon>Fungi</taxon>
        <taxon>Dikarya</taxon>
        <taxon>Basidiomycota</taxon>
        <taxon>Agaricomycotina</taxon>
        <taxon>Agaricomycetes</taxon>
        <taxon>Agaricomycetidae</taxon>
        <taxon>Agaricales</taxon>
        <taxon>Agaricineae</taxon>
        <taxon>Bolbitiaceae</taxon>
        <taxon>Cyclocybe</taxon>
    </lineage>
</organism>
<feature type="compositionally biased region" description="Low complexity" evidence="1">
    <location>
        <begin position="1"/>
        <end position="16"/>
    </location>
</feature>
<dbReference type="AlphaFoldDB" id="A0A8S0XSG4"/>
<feature type="compositionally biased region" description="Basic residues" evidence="1">
    <location>
        <begin position="288"/>
        <end position="297"/>
    </location>
</feature>
<feature type="region of interest" description="Disordered" evidence="1">
    <location>
        <begin position="1"/>
        <end position="48"/>
    </location>
</feature>
<dbReference type="EMBL" id="CACVBS010000046">
    <property type="protein sequence ID" value="CAA7264821.1"/>
    <property type="molecule type" value="Genomic_DNA"/>
</dbReference>
<feature type="compositionally biased region" description="Basic and acidic residues" evidence="1">
    <location>
        <begin position="594"/>
        <end position="609"/>
    </location>
</feature>
<feature type="compositionally biased region" description="Low complexity" evidence="1">
    <location>
        <begin position="320"/>
        <end position="339"/>
    </location>
</feature>
<dbReference type="Proteomes" id="UP000467700">
    <property type="component" value="Unassembled WGS sequence"/>
</dbReference>
<evidence type="ECO:0000256" key="1">
    <source>
        <dbReference type="SAM" id="MobiDB-lite"/>
    </source>
</evidence>
<sequence length="649" mass="70824">MAKPLSVASSDGASSSKSHRCSAQHSPDPHHRPRHRRHRSSKASLSTLGPSSGLLSILATIASASTAYASPAPPPFLCPSIQSQENIDRPLSKRASSSTTDRVSNSTILSANIRRHVPAKFEKGADGVWRRVDSYTLYGSTVPSGCTGPDCRLPTNAVSTIDDQIQVGGNLNTSNSTTTPYDIRDELPPGWRPTVRPYEGRTTLILAMSLVLACFICFFIIGCLFWRRNLKKRRKHADVEARSRRRRHRSSPSEEEVREMELEREIKTKQKIWARATARWRANVRYSAHQRRGKRLSTRLSQAQQSTTSLDNSRSRLAGSGSSTHSRASSRRSSVSSIRDQSHHDDSPATMASTSQENLSRAETPQPARPASPPAYQRGQIPPIVVSSDESTEQSGLSTPTHFDRSRRPSHSSLYPSSAISDDSQKAEHLFSVSAPIHAAHVATDDKSLLARLADLASAPPEDASAIPAGTSEPHVSAPAWQDDEFEEYTPDTNRDACTSDSQSSLPPLFPPPPSKERLAAAERYEYSFAFEEMDSLGSEDEPSAPPFEEGCLPPIDESVLLPSAPPLLDDDSGELPPNPIPSAPEWDSQTESLEPREENVSGQDHDRMPSTSTNSPASGPTTSHPINEAVISERNGSTDTIMLPDYKP</sequence>
<accession>A0A8S0XSG4</accession>
<keyword evidence="2" id="KW-0472">Membrane</keyword>
<feature type="compositionally biased region" description="Polar residues" evidence="1">
    <location>
        <begin position="610"/>
        <end position="626"/>
    </location>
</feature>
<feature type="transmembrane region" description="Helical" evidence="2">
    <location>
        <begin position="204"/>
        <end position="226"/>
    </location>
</feature>
<feature type="compositionally biased region" description="Basic residues" evidence="1">
    <location>
        <begin position="31"/>
        <end position="41"/>
    </location>
</feature>
<feature type="compositionally biased region" description="Polar residues" evidence="1">
    <location>
        <begin position="350"/>
        <end position="363"/>
    </location>
</feature>
<keyword evidence="4" id="KW-1185">Reference proteome</keyword>
<protein>
    <submittedName>
        <fullName evidence="3">Uncharacterized protein</fullName>
    </submittedName>
</protein>
<dbReference type="OrthoDB" id="2756128at2759"/>
<evidence type="ECO:0000313" key="4">
    <source>
        <dbReference type="Proteomes" id="UP000467700"/>
    </source>
</evidence>
<name>A0A8S0XSG4_CYCAE</name>
<keyword evidence="2" id="KW-1133">Transmembrane helix</keyword>
<feature type="region of interest" description="Disordered" evidence="1">
    <location>
        <begin position="236"/>
        <end position="258"/>
    </location>
</feature>
<proteinExistence type="predicted"/>
<feature type="compositionally biased region" description="Polar residues" evidence="1">
    <location>
        <begin position="411"/>
        <end position="421"/>
    </location>
</feature>
<keyword evidence="2" id="KW-0812">Transmembrane</keyword>
<gene>
    <name evidence="3" type="ORF">AAE3_LOCUS6948</name>
</gene>
<feature type="compositionally biased region" description="Basic and acidic residues" evidence="1">
    <location>
        <begin position="515"/>
        <end position="526"/>
    </location>
</feature>
<feature type="compositionally biased region" description="Acidic residues" evidence="1">
    <location>
        <begin position="532"/>
        <end position="543"/>
    </location>
</feature>
<evidence type="ECO:0000256" key="2">
    <source>
        <dbReference type="SAM" id="Phobius"/>
    </source>
</evidence>
<comment type="caution">
    <text evidence="3">The sequence shown here is derived from an EMBL/GenBank/DDBJ whole genome shotgun (WGS) entry which is preliminary data.</text>
</comment>
<feature type="region of interest" description="Disordered" evidence="1">
    <location>
        <begin position="285"/>
        <end position="421"/>
    </location>
</feature>
<reference evidence="3 4" key="1">
    <citation type="submission" date="2020-01" db="EMBL/GenBank/DDBJ databases">
        <authorList>
            <person name="Gupta K D."/>
        </authorList>
    </citation>
    <scope>NUCLEOTIDE SEQUENCE [LARGE SCALE GENOMIC DNA]</scope>
</reference>
<feature type="compositionally biased region" description="Polar residues" evidence="1">
    <location>
        <begin position="298"/>
        <end position="312"/>
    </location>
</feature>